<dbReference type="STRING" id="1121455.SAMN02745728_00066"/>
<accession>A0A1M7RRH8</accession>
<dbReference type="AlphaFoldDB" id="A0A1M7RRH8"/>
<evidence type="ECO:0000259" key="1">
    <source>
        <dbReference type="Pfam" id="PF03886"/>
    </source>
</evidence>
<dbReference type="Proteomes" id="UP000186469">
    <property type="component" value="Unassembled WGS sequence"/>
</dbReference>
<evidence type="ECO:0000313" key="3">
    <source>
        <dbReference type="Proteomes" id="UP000186469"/>
    </source>
</evidence>
<gene>
    <name evidence="2" type="ORF">SAMN02745728_00066</name>
</gene>
<sequence>MKNNIKKLFLSFVLVLTLLSFGGCIGRILDAGPAPDRVLLNINNEKVRETPLPYQVLVPIPELGFDLDTDNIALIFDGNLVRYLSGAKWSSPAPRLIQRLVLDSLETSNILNGVLDETSGIFPDYRLTVSVREFQFTYPEVGGIPTASVTFHLRIINTRDASILGSTQITKSTKATDRTLRSMIIAMESSMSEVLKETNSFVENTFSKTTKKKK</sequence>
<proteinExistence type="predicted"/>
<dbReference type="Pfam" id="PF03886">
    <property type="entry name" value="ABC_trans_aux"/>
    <property type="match status" value="1"/>
</dbReference>
<dbReference type="EMBL" id="FRDI01000002">
    <property type="protein sequence ID" value="SHN48885.1"/>
    <property type="molecule type" value="Genomic_DNA"/>
</dbReference>
<keyword evidence="3" id="KW-1185">Reference proteome</keyword>
<dbReference type="OrthoDB" id="9808689at2"/>
<dbReference type="PROSITE" id="PS51257">
    <property type="entry name" value="PROKAR_LIPOPROTEIN"/>
    <property type="match status" value="1"/>
</dbReference>
<dbReference type="Gene3D" id="3.40.50.10610">
    <property type="entry name" value="ABC-type transport auxiliary lipoprotein component"/>
    <property type="match status" value="1"/>
</dbReference>
<organism evidence="2 3">
    <name type="scientific">Desulfovibrio litoralis DSM 11393</name>
    <dbReference type="NCBI Taxonomy" id="1121455"/>
    <lineage>
        <taxon>Bacteria</taxon>
        <taxon>Pseudomonadati</taxon>
        <taxon>Thermodesulfobacteriota</taxon>
        <taxon>Desulfovibrionia</taxon>
        <taxon>Desulfovibrionales</taxon>
        <taxon>Desulfovibrionaceae</taxon>
        <taxon>Desulfovibrio</taxon>
    </lineage>
</organism>
<protein>
    <submittedName>
        <fullName evidence="2">Cholesterol transport system auxiliary component</fullName>
    </submittedName>
</protein>
<reference evidence="2 3" key="1">
    <citation type="submission" date="2016-12" db="EMBL/GenBank/DDBJ databases">
        <authorList>
            <person name="Song W.-J."/>
            <person name="Kurnit D.M."/>
        </authorList>
    </citation>
    <scope>NUCLEOTIDE SEQUENCE [LARGE SCALE GENOMIC DNA]</scope>
    <source>
        <strain evidence="2 3">DSM 11393</strain>
    </source>
</reference>
<dbReference type="InterPro" id="IPR005586">
    <property type="entry name" value="ABC_trans_aux"/>
</dbReference>
<evidence type="ECO:0000313" key="2">
    <source>
        <dbReference type="EMBL" id="SHN48885.1"/>
    </source>
</evidence>
<dbReference type="SUPFAM" id="SSF159594">
    <property type="entry name" value="XCC0632-like"/>
    <property type="match status" value="1"/>
</dbReference>
<name>A0A1M7RRH8_9BACT</name>
<dbReference type="RefSeq" id="WP_072695349.1">
    <property type="nucleotide sequence ID" value="NZ_FRDI01000002.1"/>
</dbReference>
<feature type="domain" description="ABC-type transport auxiliary lipoprotein component" evidence="1">
    <location>
        <begin position="54"/>
        <end position="195"/>
    </location>
</feature>